<dbReference type="PROSITE" id="PS50887">
    <property type="entry name" value="GGDEF"/>
    <property type="match status" value="1"/>
</dbReference>
<name>A0A517ZRZ1_9PLAN</name>
<dbReference type="Pfam" id="PF01590">
    <property type="entry name" value="GAF"/>
    <property type="match status" value="1"/>
</dbReference>
<organism evidence="7 8">
    <name type="scientific">Symmachiella dynata</name>
    <dbReference type="NCBI Taxonomy" id="2527995"/>
    <lineage>
        <taxon>Bacteria</taxon>
        <taxon>Pseudomonadati</taxon>
        <taxon>Planctomycetota</taxon>
        <taxon>Planctomycetia</taxon>
        <taxon>Planctomycetales</taxon>
        <taxon>Planctomycetaceae</taxon>
        <taxon>Symmachiella</taxon>
    </lineage>
</organism>
<dbReference type="SMART" id="SM00065">
    <property type="entry name" value="GAF"/>
    <property type="match status" value="1"/>
</dbReference>
<dbReference type="SMART" id="SM00267">
    <property type="entry name" value="GGDEF"/>
    <property type="match status" value="1"/>
</dbReference>
<evidence type="ECO:0000256" key="1">
    <source>
        <dbReference type="ARBA" id="ARBA00012528"/>
    </source>
</evidence>
<dbReference type="SUPFAM" id="SSF55073">
    <property type="entry name" value="Nucleotide cyclase"/>
    <property type="match status" value="1"/>
</dbReference>
<sequence length="586" mass="64118">MPLISFVNWDAIPGVAHAAFGGWGVTALGVICILQYVVYLQRTRANQDETTSAFDEIRSELDNIQKDHRITRLENRLLREFVSETDVDRAIRVLLNNLIPNTDRGFAVSLEISGKDISVGQSRGLSREARKALTVDPDILARAAGGEPFVLEGPEFRSSHLAGSLTVADRRHIHRLFIVGIESEDALSGLVVATHLFHAETADQRHFALLKQLVQRISELRRAALALESQRHELTRTNDILELRAITDTRFESPVDMIQEFMTALKGKTAASRAVLYISTTAEGVSRNSFVRCGTVANPNVERQLCQAEDAIATQAHSTLTTQVFNRTDLLRHGIRSFLTHALAVPLVRKGATVGAICLSRDSSDRFDDADIELAMWAADYLAGTILNALQHAQVEQRARTDGLTGMANRASFDEAIKKEVLLANETDECCSLLLLDIDRFKVINDKFGHLVGDHVLRSAAQTVLVSLERLRTHDRVLAARYGGEEFAVLLPGVNETGAARMAEVIRTAISDHTFVFAGATIPTTVSIGVATLPKHAMDVNQLIAAADGALYYAKESGRDRVAIARATDPRRGDAPVTQPGASQSL</sequence>
<proteinExistence type="predicted"/>
<dbReference type="InterPro" id="IPR050469">
    <property type="entry name" value="Diguanylate_Cyclase"/>
</dbReference>
<protein>
    <recommendedName>
        <fullName evidence="1">diguanylate cyclase</fullName>
        <ecNumber evidence="1">2.7.7.65</ecNumber>
    </recommendedName>
</protein>
<evidence type="ECO:0000313" key="8">
    <source>
        <dbReference type="Proteomes" id="UP000319383"/>
    </source>
</evidence>
<evidence type="ECO:0000256" key="3">
    <source>
        <dbReference type="SAM" id="Coils"/>
    </source>
</evidence>
<reference evidence="7 8" key="1">
    <citation type="submission" date="2019-02" db="EMBL/GenBank/DDBJ databases">
        <title>Deep-cultivation of Planctomycetes and their phenomic and genomic characterization uncovers novel biology.</title>
        <authorList>
            <person name="Wiegand S."/>
            <person name="Jogler M."/>
            <person name="Boedeker C."/>
            <person name="Pinto D."/>
            <person name="Vollmers J."/>
            <person name="Rivas-Marin E."/>
            <person name="Kohn T."/>
            <person name="Peeters S.H."/>
            <person name="Heuer A."/>
            <person name="Rast P."/>
            <person name="Oberbeckmann S."/>
            <person name="Bunk B."/>
            <person name="Jeske O."/>
            <person name="Meyerdierks A."/>
            <person name="Storesund J.E."/>
            <person name="Kallscheuer N."/>
            <person name="Luecker S."/>
            <person name="Lage O.M."/>
            <person name="Pohl T."/>
            <person name="Merkel B.J."/>
            <person name="Hornburger P."/>
            <person name="Mueller R.-W."/>
            <person name="Bruemmer F."/>
            <person name="Labrenz M."/>
            <person name="Spormann A.M."/>
            <person name="Op den Camp H."/>
            <person name="Overmann J."/>
            <person name="Amann R."/>
            <person name="Jetten M.S.M."/>
            <person name="Mascher T."/>
            <person name="Medema M.H."/>
            <person name="Devos D.P."/>
            <person name="Kaster A.-K."/>
            <person name="Ovreas L."/>
            <person name="Rohde M."/>
            <person name="Galperin M.Y."/>
            <person name="Jogler C."/>
        </authorList>
    </citation>
    <scope>NUCLEOTIDE SEQUENCE [LARGE SCALE GENOMIC DNA]</scope>
    <source>
        <strain evidence="7 8">Mal52</strain>
    </source>
</reference>
<dbReference type="InterPro" id="IPR000160">
    <property type="entry name" value="GGDEF_dom"/>
</dbReference>
<keyword evidence="8" id="KW-1185">Reference proteome</keyword>
<dbReference type="Gene3D" id="3.30.450.40">
    <property type="match status" value="1"/>
</dbReference>
<evidence type="ECO:0000256" key="4">
    <source>
        <dbReference type="SAM" id="MobiDB-lite"/>
    </source>
</evidence>
<evidence type="ECO:0000256" key="5">
    <source>
        <dbReference type="SAM" id="Phobius"/>
    </source>
</evidence>
<keyword evidence="7" id="KW-0808">Transferase</keyword>
<dbReference type="GO" id="GO:1902201">
    <property type="term" value="P:negative regulation of bacterial-type flagellum-dependent cell motility"/>
    <property type="evidence" value="ECO:0007669"/>
    <property type="project" value="TreeGrafter"/>
</dbReference>
<dbReference type="GO" id="GO:0005886">
    <property type="term" value="C:plasma membrane"/>
    <property type="evidence" value="ECO:0007669"/>
    <property type="project" value="TreeGrafter"/>
</dbReference>
<dbReference type="CDD" id="cd01949">
    <property type="entry name" value="GGDEF"/>
    <property type="match status" value="1"/>
</dbReference>
<dbReference type="PANTHER" id="PTHR45138">
    <property type="entry name" value="REGULATORY COMPONENTS OF SENSORY TRANSDUCTION SYSTEM"/>
    <property type="match status" value="1"/>
</dbReference>
<evidence type="ECO:0000256" key="2">
    <source>
        <dbReference type="ARBA" id="ARBA00034247"/>
    </source>
</evidence>
<gene>
    <name evidence="7" type="primary">dosC_1</name>
    <name evidence="7" type="ORF">Mal52_37460</name>
</gene>
<dbReference type="RefSeq" id="WP_145377650.1">
    <property type="nucleotide sequence ID" value="NZ_CP036270.1"/>
</dbReference>
<dbReference type="InterPro" id="IPR029016">
    <property type="entry name" value="GAF-like_dom_sf"/>
</dbReference>
<dbReference type="InterPro" id="IPR003018">
    <property type="entry name" value="GAF"/>
</dbReference>
<accession>A0A517ZRZ1</accession>
<keyword evidence="5" id="KW-0472">Membrane</keyword>
<dbReference type="KEGG" id="sdyn:Mal52_37460"/>
<comment type="catalytic activity">
    <reaction evidence="2">
        <text>2 GTP = 3',3'-c-di-GMP + 2 diphosphate</text>
        <dbReference type="Rhea" id="RHEA:24898"/>
        <dbReference type="ChEBI" id="CHEBI:33019"/>
        <dbReference type="ChEBI" id="CHEBI:37565"/>
        <dbReference type="ChEBI" id="CHEBI:58805"/>
        <dbReference type="EC" id="2.7.7.65"/>
    </reaction>
</comment>
<evidence type="ECO:0000259" key="6">
    <source>
        <dbReference type="PROSITE" id="PS50887"/>
    </source>
</evidence>
<keyword evidence="5" id="KW-0812">Transmembrane</keyword>
<dbReference type="InterPro" id="IPR043128">
    <property type="entry name" value="Rev_trsase/Diguanyl_cyclase"/>
</dbReference>
<feature type="transmembrane region" description="Helical" evidence="5">
    <location>
        <begin position="20"/>
        <end position="39"/>
    </location>
</feature>
<dbReference type="SUPFAM" id="SSF55781">
    <property type="entry name" value="GAF domain-like"/>
    <property type="match status" value="1"/>
</dbReference>
<dbReference type="Gene3D" id="3.30.70.270">
    <property type="match status" value="1"/>
</dbReference>
<dbReference type="InterPro" id="IPR029787">
    <property type="entry name" value="Nucleotide_cyclase"/>
</dbReference>
<feature type="region of interest" description="Disordered" evidence="4">
    <location>
        <begin position="567"/>
        <end position="586"/>
    </location>
</feature>
<dbReference type="OrthoDB" id="244535at2"/>
<dbReference type="GO" id="GO:0052621">
    <property type="term" value="F:diguanylate cyclase activity"/>
    <property type="evidence" value="ECO:0007669"/>
    <property type="project" value="UniProtKB-EC"/>
</dbReference>
<dbReference type="EMBL" id="CP036276">
    <property type="protein sequence ID" value="QDU45254.1"/>
    <property type="molecule type" value="Genomic_DNA"/>
</dbReference>
<dbReference type="GO" id="GO:0043709">
    <property type="term" value="P:cell adhesion involved in single-species biofilm formation"/>
    <property type="evidence" value="ECO:0007669"/>
    <property type="project" value="TreeGrafter"/>
</dbReference>
<feature type="domain" description="GGDEF" evidence="6">
    <location>
        <begin position="429"/>
        <end position="567"/>
    </location>
</feature>
<dbReference type="EC" id="2.7.7.65" evidence="1"/>
<dbReference type="NCBIfam" id="TIGR00254">
    <property type="entry name" value="GGDEF"/>
    <property type="match status" value="1"/>
</dbReference>
<evidence type="ECO:0000313" key="7">
    <source>
        <dbReference type="EMBL" id="QDU45254.1"/>
    </source>
</evidence>
<dbReference type="FunFam" id="3.30.70.270:FF:000001">
    <property type="entry name" value="Diguanylate cyclase domain protein"/>
    <property type="match status" value="1"/>
</dbReference>
<dbReference type="Pfam" id="PF00990">
    <property type="entry name" value="GGDEF"/>
    <property type="match status" value="1"/>
</dbReference>
<keyword evidence="7" id="KW-0548">Nucleotidyltransferase</keyword>
<keyword evidence="3" id="KW-0175">Coiled coil</keyword>
<feature type="coiled-coil region" evidence="3">
    <location>
        <begin position="210"/>
        <end position="237"/>
    </location>
</feature>
<dbReference type="AlphaFoldDB" id="A0A517ZRZ1"/>
<dbReference type="PANTHER" id="PTHR45138:SF9">
    <property type="entry name" value="DIGUANYLATE CYCLASE DGCM-RELATED"/>
    <property type="match status" value="1"/>
</dbReference>
<keyword evidence="5" id="KW-1133">Transmembrane helix</keyword>
<dbReference type="Proteomes" id="UP000319383">
    <property type="component" value="Chromosome"/>
</dbReference>